<evidence type="ECO:0000313" key="4">
    <source>
        <dbReference type="Proteomes" id="UP000778797"/>
    </source>
</evidence>
<comment type="caution">
    <text evidence="3">The sequence shown here is derived from an EMBL/GenBank/DDBJ whole genome shotgun (WGS) entry which is preliminary data.</text>
</comment>
<keyword evidence="4" id="KW-1185">Reference proteome</keyword>
<feature type="chain" id="PRO_5047173973" evidence="1">
    <location>
        <begin position="19"/>
        <end position="223"/>
    </location>
</feature>
<keyword evidence="1" id="KW-0732">Signal</keyword>
<evidence type="ECO:0000256" key="1">
    <source>
        <dbReference type="SAM" id="SignalP"/>
    </source>
</evidence>
<dbReference type="Pfam" id="PF10988">
    <property type="entry name" value="DUF2807"/>
    <property type="match status" value="1"/>
</dbReference>
<feature type="domain" description="Putative auto-transporter adhesin head GIN" evidence="2">
    <location>
        <begin position="28"/>
        <end position="207"/>
    </location>
</feature>
<protein>
    <submittedName>
        <fullName evidence="3">DUF2807 domain-containing protein</fullName>
    </submittedName>
</protein>
<dbReference type="EMBL" id="JAFMPT010000002">
    <property type="protein sequence ID" value="MCC1483443.1"/>
    <property type="molecule type" value="Genomic_DNA"/>
</dbReference>
<dbReference type="RefSeq" id="WP_227475890.1">
    <property type="nucleotide sequence ID" value="NZ_JAFMPT010000002.1"/>
</dbReference>
<feature type="signal peptide" evidence="1">
    <location>
        <begin position="1"/>
        <end position="18"/>
    </location>
</feature>
<organism evidence="3 4">
    <name type="scientific">Winogradskyella immobilis</name>
    <dbReference type="NCBI Taxonomy" id="2816852"/>
    <lineage>
        <taxon>Bacteria</taxon>
        <taxon>Pseudomonadati</taxon>
        <taxon>Bacteroidota</taxon>
        <taxon>Flavobacteriia</taxon>
        <taxon>Flavobacteriales</taxon>
        <taxon>Flavobacteriaceae</taxon>
        <taxon>Winogradskyella</taxon>
    </lineage>
</organism>
<dbReference type="InterPro" id="IPR021255">
    <property type="entry name" value="DUF2807"/>
</dbReference>
<name>A0ABS8EJR5_9FLAO</name>
<evidence type="ECO:0000259" key="2">
    <source>
        <dbReference type="Pfam" id="PF10988"/>
    </source>
</evidence>
<proteinExistence type="predicted"/>
<sequence length="223" mass="24296">MKNIALAFALIFALTINAQDAIKKDIGEFTEVKAFDLINLKMIKSNRNSVEITGKNRGDVNIVNKNGKLKIRMDVEEIYDGNDTVVILYFTGVETIDGNEGAEITVETPIKQFEINLKAQEGAEITVEANTSYAKIKSVTGGIINLTGKSKKQDINVSTGGVFNAQEFTTEFTEVSISAGGEARVNASEKVDIKIKAGGDVFVYGNPKLIDEKRVLGGRVKRM</sequence>
<dbReference type="Proteomes" id="UP000778797">
    <property type="component" value="Unassembled WGS sequence"/>
</dbReference>
<gene>
    <name evidence="3" type="ORF">J1C55_02470</name>
</gene>
<dbReference type="Gene3D" id="2.160.20.120">
    <property type="match status" value="1"/>
</dbReference>
<reference evidence="4" key="2">
    <citation type="submission" date="2023-07" db="EMBL/GenBank/DDBJ databases">
        <title>Genome of Winogradskyella sp. E313.</title>
        <authorList>
            <person name="Zhou Y."/>
        </authorList>
    </citation>
    <scope>NUCLEOTIDE SEQUENCE [LARGE SCALE GENOMIC DNA]</scope>
    <source>
        <strain evidence="4">E313</strain>
    </source>
</reference>
<evidence type="ECO:0000313" key="3">
    <source>
        <dbReference type="EMBL" id="MCC1483443.1"/>
    </source>
</evidence>
<accession>A0ABS8EJR5</accession>
<reference evidence="4" key="1">
    <citation type="submission" date="2021-03" db="EMBL/GenBank/DDBJ databases">
        <title>Genome of Cognatishimia sp. F0-27.</title>
        <authorList>
            <person name="Ping X."/>
        </authorList>
    </citation>
    <scope>NUCLEOTIDE SEQUENCE [LARGE SCALE GENOMIC DNA]</scope>
    <source>
        <strain evidence="4">E313</strain>
    </source>
</reference>